<dbReference type="AlphaFoldDB" id="A0A7J3MYT0"/>
<reference evidence="3" key="1">
    <citation type="journal article" date="2020" name="mSystems">
        <title>Genome- and Community-Level Interaction Insights into Carbon Utilization and Element Cycling Functions of Hydrothermarchaeota in Hydrothermal Sediment.</title>
        <authorList>
            <person name="Zhou Z."/>
            <person name="Liu Y."/>
            <person name="Xu W."/>
            <person name="Pan J."/>
            <person name="Luo Z.H."/>
            <person name="Li M."/>
        </authorList>
    </citation>
    <scope>NUCLEOTIDE SEQUENCE [LARGE SCALE GENOMIC DNA]</scope>
    <source>
        <strain evidence="2">SpSt-629</strain>
        <strain evidence="3">SpSt-688</strain>
    </source>
</reference>
<dbReference type="SUPFAM" id="SSF56037">
    <property type="entry name" value="PheT/TilS domain"/>
    <property type="match status" value="1"/>
</dbReference>
<dbReference type="SMART" id="SM00873">
    <property type="entry name" value="B3_4"/>
    <property type="match status" value="1"/>
</dbReference>
<comment type="caution">
    <text evidence="3">The sequence shown here is derived from an EMBL/GenBank/DDBJ whole genome shotgun (WGS) entry which is preliminary data.</text>
</comment>
<dbReference type="GO" id="GO:0004826">
    <property type="term" value="F:phenylalanine-tRNA ligase activity"/>
    <property type="evidence" value="ECO:0007669"/>
    <property type="project" value="InterPro"/>
</dbReference>
<dbReference type="InterPro" id="IPR020825">
    <property type="entry name" value="Phe-tRNA_synthase-like_B3/B4"/>
</dbReference>
<dbReference type="EMBL" id="DTDH01000142">
    <property type="protein sequence ID" value="HGT98698.1"/>
    <property type="molecule type" value="Genomic_DNA"/>
</dbReference>
<dbReference type="InterPro" id="IPR005146">
    <property type="entry name" value="B3/B4_tRNA-bd"/>
</dbReference>
<sequence>MGNAGFCDNIDKLIDLDNNVKSLEIHIAYTISWKDSEKLFERYPFEDEIRNLINYVKSRYTLDMLRDDRVVRAYRDFFWKLGIDPTKTRPASEALVRRALRDQFPCINPVVDAGNIASAYTMVPIGMYDLDRVSLPLTIKFSQGGEKFKPIGGGEEVLEKDIPILVDSKGTVMHIYPHRDSMETCVTENTTKIVTIAAGVPGVEREVVMRAASIVVELLQKIGWSSCNLIIYKD</sequence>
<evidence type="ECO:0000259" key="1">
    <source>
        <dbReference type="SMART" id="SM00873"/>
    </source>
</evidence>
<dbReference type="EMBL" id="DTAU01000088">
    <property type="protein sequence ID" value="HFQ78939.1"/>
    <property type="molecule type" value="Genomic_DNA"/>
</dbReference>
<dbReference type="PANTHER" id="PTHR39209">
    <property type="match status" value="1"/>
</dbReference>
<accession>A0A7J3MYT0</accession>
<feature type="domain" description="B3/B4 tRNA-binding" evidence="1">
    <location>
        <begin position="73"/>
        <end position="224"/>
    </location>
</feature>
<evidence type="ECO:0000313" key="2">
    <source>
        <dbReference type="EMBL" id="HFQ78939.1"/>
    </source>
</evidence>
<dbReference type="Pfam" id="PF03483">
    <property type="entry name" value="B3_4"/>
    <property type="match status" value="1"/>
</dbReference>
<dbReference type="GO" id="GO:0003723">
    <property type="term" value="F:RNA binding"/>
    <property type="evidence" value="ECO:0007669"/>
    <property type="project" value="InterPro"/>
</dbReference>
<dbReference type="PANTHER" id="PTHR39209:SF2">
    <property type="entry name" value="CYTOPLASMIC PROTEIN"/>
    <property type="match status" value="1"/>
</dbReference>
<dbReference type="Gene3D" id="3.50.40.10">
    <property type="entry name" value="Phenylalanyl-trna Synthetase, Chain B, domain 3"/>
    <property type="match status" value="1"/>
</dbReference>
<organism evidence="3">
    <name type="scientific">Ignisphaera aggregans</name>
    <dbReference type="NCBI Taxonomy" id="334771"/>
    <lineage>
        <taxon>Archaea</taxon>
        <taxon>Thermoproteota</taxon>
        <taxon>Thermoprotei</taxon>
        <taxon>Desulfurococcales</taxon>
        <taxon>Desulfurococcaceae</taxon>
        <taxon>Ignisphaera</taxon>
    </lineage>
</organism>
<name>A0A7J3MYT0_9CREN</name>
<evidence type="ECO:0000313" key="3">
    <source>
        <dbReference type="EMBL" id="HGT98698.1"/>
    </source>
</evidence>
<gene>
    <name evidence="2" type="ORF">ENT99_04460</name>
    <name evidence="3" type="ORF">ENU64_04635</name>
</gene>
<proteinExistence type="predicted"/>
<protein>
    <recommendedName>
        <fullName evidence="1">B3/B4 tRNA-binding domain-containing protein</fullName>
    </recommendedName>
</protein>